<comment type="caution">
    <text evidence="1">The sequence shown here is derived from an EMBL/GenBank/DDBJ whole genome shotgun (WGS) entry which is preliminary data.</text>
</comment>
<organism evidence="1">
    <name type="scientific">Salmonella enterica</name>
    <name type="common">Salmonella choleraesuis</name>
    <dbReference type="NCBI Taxonomy" id="28901"/>
    <lineage>
        <taxon>Bacteria</taxon>
        <taxon>Pseudomonadati</taxon>
        <taxon>Pseudomonadota</taxon>
        <taxon>Gammaproteobacteria</taxon>
        <taxon>Enterobacterales</taxon>
        <taxon>Enterobacteriaceae</taxon>
        <taxon>Salmonella</taxon>
    </lineage>
</organism>
<reference evidence="1" key="1">
    <citation type="submission" date="2018-10" db="EMBL/GenBank/DDBJ databases">
        <authorList>
            <consortium name="PulseNet: The National Subtyping Network for Foodborne Disease Surveillance"/>
            <person name="Tarr C.L."/>
            <person name="Trees E."/>
            <person name="Katz L.S."/>
            <person name="Carleton-Romer H.A."/>
            <person name="Stroika S."/>
            <person name="Kucerova Z."/>
            <person name="Roache K.F."/>
            <person name="Sabol A.L."/>
            <person name="Besser J."/>
            <person name="Gerner-Smidt P."/>
        </authorList>
    </citation>
    <scope>NUCLEOTIDE SEQUENCE [LARGE SCALE GENOMIC DNA]</scope>
    <source>
        <strain evidence="1">PNUSAS038541</strain>
    </source>
</reference>
<accession>A0A403MZT0</accession>
<dbReference type="AlphaFoldDB" id="A0A403MZT0"/>
<sequence>MFPELCKYEEYYATFNPGSGIVKGDIFRISEVSGIIVASSPDVPVIPAENLRAFRHHFIAGPARIFINNGNHKRKLLIRDPAQK</sequence>
<dbReference type="RefSeq" id="WP_366548127.1">
    <property type="nucleotide sequence ID" value="NZ_JBHZFA020000073.1"/>
</dbReference>
<name>A0A403MZT0_SALER</name>
<protein>
    <submittedName>
        <fullName evidence="1">Uncharacterized protein</fullName>
    </submittedName>
</protein>
<proteinExistence type="predicted"/>
<dbReference type="EMBL" id="RVIJ01000020">
    <property type="protein sequence ID" value="MLW02134.1"/>
    <property type="molecule type" value="Genomic_DNA"/>
</dbReference>
<dbReference type="Proteomes" id="UP000885392">
    <property type="component" value="Unassembled WGS sequence"/>
</dbReference>
<evidence type="ECO:0000313" key="1">
    <source>
        <dbReference type="EMBL" id="MLW02134.1"/>
    </source>
</evidence>
<gene>
    <name evidence="1" type="ORF">EAK82_18395</name>
</gene>